<evidence type="ECO:0000313" key="2">
    <source>
        <dbReference type="Proteomes" id="UP001314205"/>
    </source>
</evidence>
<reference evidence="1 2" key="1">
    <citation type="submission" date="2023-11" db="EMBL/GenBank/DDBJ databases">
        <authorList>
            <person name="Hedman E."/>
            <person name="Englund M."/>
            <person name="Stromberg M."/>
            <person name="Nyberg Akerstrom W."/>
            <person name="Nylinder S."/>
            <person name="Jareborg N."/>
            <person name="Kallberg Y."/>
            <person name="Kronander E."/>
        </authorList>
    </citation>
    <scope>NUCLEOTIDE SEQUENCE [LARGE SCALE GENOMIC DNA]</scope>
</reference>
<dbReference type="InterPro" id="IPR021109">
    <property type="entry name" value="Peptidase_aspartic_dom_sf"/>
</dbReference>
<dbReference type="EMBL" id="CAVLGL010000085">
    <property type="protein sequence ID" value="CAK1590296.1"/>
    <property type="molecule type" value="Genomic_DNA"/>
</dbReference>
<evidence type="ECO:0008006" key="3">
    <source>
        <dbReference type="Google" id="ProtNLM"/>
    </source>
</evidence>
<sequence>MIDHKQNLLFAPVKYIVENNNINSFSSVVCRVDHRIYDCAKFKAKSVHYRISEVNKLRLCLNCLRYGHSVRHCRLGPCRECKKRHNTLLHIPLPSDKGSDKNVTTSCATISEETVVNFFQQNSTCVLLSTAIIEISNPNTNKSIRVRALLDCGSQSSFTTQSLKEKLSLQSYSNNVINIVGIGNNHTNKAIESCVAQLHSLTEPFKVNHFFLVLPELTDNIPKFPIDIQQLNIPNNIKLADPTFKHSAPIDIHIGAELFCKQITLGPNNPKLRSSKFGWLISGPYTNSFHKSNDITQCHLLATLSNSGFDYNNINTQMSKFWELEEVPLKHHLNPKEKACEAHFINHTFRLESGRFSVSLPLKDSPDYLGESYTLAKKRLLTLEKRFRKQPDVKLQYINFIRDQD</sequence>
<dbReference type="Gene3D" id="2.40.70.10">
    <property type="entry name" value="Acid Proteases"/>
    <property type="match status" value="1"/>
</dbReference>
<accession>A0AAV1L8J0</accession>
<dbReference type="PANTHER" id="PTHR47331">
    <property type="entry name" value="PHD-TYPE DOMAIN-CONTAINING PROTEIN"/>
    <property type="match status" value="1"/>
</dbReference>
<comment type="caution">
    <text evidence="1">The sequence shown here is derived from an EMBL/GenBank/DDBJ whole genome shotgun (WGS) entry which is preliminary data.</text>
</comment>
<dbReference type="AlphaFoldDB" id="A0AAV1L8J0"/>
<proteinExistence type="predicted"/>
<keyword evidence="2" id="KW-1185">Reference proteome</keyword>
<protein>
    <recommendedName>
        <fullName evidence="3">Peptidase aspartic putative domain-containing protein</fullName>
    </recommendedName>
</protein>
<evidence type="ECO:0000313" key="1">
    <source>
        <dbReference type="EMBL" id="CAK1590296.1"/>
    </source>
</evidence>
<name>A0AAV1L8J0_9NEOP</name>
<dbReference type="Proteomes" id="UP001314205">
    <property type="component" value="Unassembled WGS sequence"/>
</dbReference>
<gene>
    <name evidence="1" type="ORF">PARMNEM_LOCUS10674</name>
</gene>
<dbReference type="PANTHER" id="PTHR47331:SF5">
    <property type="entry name" value="RIBONUCLEASE H"/>
    <property type="match status" value="1"/>
</dbReference>
<organism evidence="1 2">
    <name type="scientific">Parnassius mnemosyne</name>
    <name type="common">clouded apollo</name>
    <dbReference type="NCBI Taxonomy" id="213953"/>
    <lineage>
        <taxon>Eukaryota</taxon>
        <taxon>Metazoa</taxon>
        <taxon>Ecdysozoa</taxon>
        <taxon>Arthropoda</taxon>
        <taxon>Hexapoda</taxon>
        <taxon>Insecta</taxon>
        <taxon>Pterygota</taxon>
        <taxon>Neoptera</taxon>
        <taxon>Endopterygota</taxon>
        <taxon>Lepidoptera</taxon>
        <taxon>Glossata</taxon>
        <taxon>Ditrysia</taxon>
        <taxon>Papilionoidea</taxon>
        <taxon>Papilionidae</taxon>
        <taxon>Parnassiinae</taxon>
        <taxon>Parnassini</taxon>
        <taxon>Parnassius</taxon>
        <taxon>Driopa</taxon>
    </lineage>
</organism>